<dbReference type="EMBL" id="HBIZ01013247">
    <property type="protein sequence ID" value="CAE0755443.1"/>
    <property type="molecule type" value="Transcribed_RNA"/>
</dbReference>
<dbReference type="AlphaFoldDB" id="A0A7S4EVN7"/>
<feature type="chain" id="PRO_5031102323" description="Transmembrane protein" evidence="3">
    <location>
        <begin position="22"/>
        <end position="183"/>
    </location>
</feature>
<accession>A0A7S4EVN7</accession>
<protein>
    <recommendedName>
        <fullName evidence="5">Transmembrane protein</fullName>
    </recommendedName>
</protein>
<feature type="signal peptide" evidence="3">
    <location>
        <begin position="1"/>
        <end position="21"/>
    </location>
</feature>
<sequence length="183" mass="19414">MLSIAKLAILAPALLATMSDGLSTMVQSSARLHVKLLAAPYILRASALRLCTADEGNSTALDGAGDDAVQSPAKEPDWDTAWRDFNSGEVGPRPPPPPSSSGTFNFAPPPSQQANDDRPGQEALLSVFTSEKGLVAAMAALLVVLAFYIYVFATGGITDGFDRYSPPEEDVRTTLARDPDYRT</sequence>
<evidence type="ECO:0000256" key="3">
    <source>
        <dbReference type="SAM" id="SignalP"/>
    </source>
</evidence>
<evidence type="ECO:0008006" key="5">
    <source>
        <dbReference type="Google" id="ProtNLM"/>
    </source>
</evidence>
<evidence type="ECO:0000256" key="1">
    <source>
        <dbReference type="SAM" id="MobiDB-lite"/>
    </source>
</evidence>
<proteinExistence type="predicted"/>
<feature type="region of interest" description="Disordered" evidence="1">
    <location>
        <begin position="60"/>
        <end position="119"/>
    </location>
</feature>
<name>A0A7S4EVN7_CHRCT</name>
<keyword evidence="3" id="KW-0732">Signal</keyword>
<evidence type="ECO:0000313" key="4">
    <source>
        <dbReference type="EMBL" id="CAE0755443.1"/>
    </source>
</evidence>
<feature type="transmembrane region" description="Helical" evidence="2">
    <location>
        <begin position="134"/>
        <end position="153"/>
    </location>
</feature>
<gene>
    <name evidence="4" type="ORF">PCAR00345_LOCUS8030</name>
</gene>
<keyword evidence="2" id="KW-0812">Transmembrane</keyword>
<keyword evidence="2" id="KW-1133">Transmembrane helix</keyword>
<reference evidence="4" key="1">
    <citation type="submission" date="2021-01" db="EMBL/GenBank/DDBJ databases">
        <authorList>
            <person name="Corre E."/>
            <person name="Pelletier E."/>
            <person name="Niang G."/>
            <person name="Scheremetjew M."/>
            <person name="Finn R."/>
            <person name="Kale V."/>
            <person name="Holt S."/>
            <person name="Cochrane G."/>
            <person name="Meng A."/>
            <person name="Brown T."/>
            <person name="Cohen L."/>
        </authorList>
    </citation>
    <scope>NUCLEOTIDE SEQUENCE</scope>
    <source>
        <strain evidence="4">CCMP645</strain>
    </source>
</reference>
<organism evidence="4">
    <name type="scientific">Chrysotila carterae</name>
    <name type="common">Marine alga</name>
    <name type="synonym">Syracosphaera carterae</name>
    <dbReference type="NCBI Taxonomy" id="13221"/>
    <lineage>
        <taxon>Eukaryota</taxon>
        <taxon>Haptista</taxon>
        <taxon>Haptophyta</taxon>
        <taxon>Prymnesiophyceae</taxon>
        <taxon>Isochrysidales</taxon>
        <taxon>Isochrysidaceae</taxon>
        <taxon>Chrysotila</taxon>
    </lineage>
</organism>
<evidence type="ECO:0000256" key="2">
    <source>
        <dbReference type="SAM" id="Phobius"/>
    </source>
</evidence>
<keyword evidence="2" id="KW-0472">Membrane</keyword>
<feature type="region of interest" description="Disordered" evidence="1">
    <location>
        <begin position="161"/>
        <end position="183"/>
    </location>
</feature>